<dbReference type="Gene3D" id="3.90.1560.10">
    <property type="entry name" value="ComB-like"/>
    <property type="match status" value="1"/>
</dbReference>
<evidence type="ECO:0000256" key="2">
    <source>
        <dbReference type="ARBA" id="ARBA00009997"/>
    </source>
</evidence>
<reference evidence="9 10" key="1">
    <citation type="submission" date="2018-11" db="EMBL/GenBank/DDBJ databases">
        <title>Chryseotalea sanarue gen. nov., sp., nov., a member of the family Cytophagaceae, isolated from a brackish lake in Hamamatsu Japan.</title>
        <authorList>
            <person name="Maejima Y."/>
            <person name="Iino T."/>
            <person name="Muraguchi Y."/>
            <person name="Fukuda K."/>
            <person name="Ohkuma M."/>
            <person name="Moriuchi R."/>
            <person name="Dohra H."/>
            <person name="Kimbara K."/>
            <person name="Shintani M."/>
        </authorList>
    </citation>
    <scope>NUCLEOTIDE SEQUENCE [LARGE SCALE GENOMIC DNA]</scope>
    <source>
        <strain evidence="9 10">Ys</strain>
    </source>
</reference>
<keyword evidence="10" id="KW-1185">Reference proteome</keyword>
<dbReference type="Pfam" id="PF04029">
    <property type="entry name" value="2-ph_phosp"/>
    <property type="match status" value="1"/>
</dbReference>
<name>A0A401UFJ3_9BACT</name>
<dbReference type="Proteomes" id="UP000288227">
    <property type="component" value="Unassembled WGS sequence"/>
</dbReference>
<organism evidence="9 10">
    <name type="scientific">Chryseotalea sanaruensis</name>
    <dbReference type="NCBI Taxonomy" id="2482724"/>
    <lineage>
        <taxon>Bacteria</taxon>
        <taxon>Pseudomonadati</taxon>
        <taxon>Bacteroidota</taxon>
        <taxon>Cytophagia</taxon>
        <taxon>Cytophagales</taxon>
        <taxon>Chryseotaleaceae</taxon>
        <taxon>Chryseotalea</taxon>
    </lineage>
</organism>
<evidence type="ECO:0000313" key="9">
    <source>
        <dbReference type="EMBL" id="GCC53656.1"/>
    </source>
</evidence>
<gene>
    <name evidence="8" type="primary">comB</name>
    <name evidence="9" type="ORF">SanaruYs_39010</name>
</gene>
<comment type="similarity">
    <text evidence="2 8">Belongs to the ComB family.</text>
</comment>
<dbReference type="InterPro" id="IPR036702">
    <property type="entry name" value="ComB-like_sf"/>
</dbReference>
<protein>
    <recommendedName>
        <fullName evidence="4 8">Probable 2-phosphosulfolactate phosphatase</fullName>
        <ecNumber evidence="3 8">3.1.3.71</ecNumber>
    </recommendedName>
</protein>
<dbReference type="GO" id="GO:0000287">
    <property type="term" value="F:magnesium ion binding"/>
    <property type="evidence" value="ECO:0007669"/>
    <property type="project" value="UniProtKB-UniRule"/>
</dbReference>
<dbReference type="RefSeq" id="WP_306307944.1">
    <property type="nucleotide sequence ID" value="NZ_BHXQ01000008.1"/>
</dbReference>
<dbReference type="EC" id="3.1.3.71" evidence="3 8"/>
<proteinExistence type="inferred from homology"/>
<keyword evidence="6 8" id="KW-0460">Magnesium</keyword>
<comment type="cofactor">
    <cofactor evidence="1 8">
        <name>Mg(2+)</name>
        <dbReference type="ChEBI" id="CHEBI:18420"/>
    </cofactor>
</comment>
<dbReference type="InterPro" id="IPR005238">
    <property type="entry name" value="ComB-like"/>
</dbReference>
<evidence type="ECO:0000256" key="5">
    <source>
        <dbReference type="ARBA" id="ARBA00022801"/>
    </source>
</evidence>
<evidence type="ECO:0000256" key="7">
    <source>
        <dbReference type="ARBA" id="ARBA00033711"/>
    </source>
</evidence>
<evidence type="ECO:0000313" key="10">
    <source>
        <dbReference type="Proteomes" id="UP000288227"/>
    </source>
</evidence>
<keyword evidence="5 8" id="KW-0378">Hydrolase</keyword>
<dbReference type="GO" id="GO:0050545">
    <property type="term" value="F:sulfopyruvate decarboxylase activity"/>
    <property type="evidence" value="ECO:0007669"/>
    <property type="project" value="TreeGrafter"/>
</dbReference>
<accession>A0A401UFJ3</accession>
<evidence type="ECO:0000256" key="8">
    <source>
        <dbReference type="HAMAP-Rule" id="MF_00490"/>
    </source>
</evidence>
<evidence type="ECO:0000256" key="4">
    <source>
        <dbReference type="ARBA" id="ARBA00021948"/>
    </source>
</evidence>
<dbReference type="GO" id="GO:0050532">
    <property type="term" value="F:2-phosphosulfolactate phosphatase activity"/>
    <property type="evidence" value="ECO:0007669"/>
    <property type="project" value="UniProtKB-UniRule"/>
</dbReference>
<evidence type="ECO:0000256" key="6">
    <source>
        <dbReference type="ARBA" id="ARBA00022842"/>
    </source>
</evidence>
<dbReference type="FunFam" id="3.90.1560.10:FF:000001">
    <property type="entry name" value="Probable 2-phosphosulfolactate phosphatase"/>
    <property type="match status" value="1"/>
</dbReference>
<dbReference type="HAMAP" id="MF_00490">
    <property type="entry name" value="ComB"/>
    <property type="match status" value="1"/>
</dbReference>
<dbReference type="EMBL" id="BHXQ01000008">
    <property type="protein sequence ID" value="GCC53656.1"/>
    <property type="molecule type" value="Genomic_DNA"/>
</dbReference>
<evidence type="ECO:0000256" key="1">
    <source>
        <dbReference type="ARBA" id="ARBA00001946"/>
    </source>
</evidence>
<comment type="caution">
    <text evidence="9">The sequence shown here is derived from an EMBL/GenBank/DDBJ whole genome shotgun (WGS) entry which is preliminary data.</text>
</comment>
<dbReference type="AlphaFoldDB" id="A0A401UFJ3"/>
<dbReference type="PANTHER" id="PTHR37311">
    <property type="entry name" value="2-PHOSPHOSULFOLACTATE PHOSPHATASE-RELATED"/>
    <property type="match status" value="1"/>
</dbReference>
<sequence length="237" mass="26137">MIKTIDVCLSPDLMHLYTVSDKTVVVVDILRATSCMTTAFAHGINTIKPFAKLDDCLAMKSHGYFTACERDGKKVEGVDLGNSPFEYMDENLKGQNIAFTTTNGTQAIAKADGAKEIIIGSFLNLSTVANYLRGSENNVLVVCAGWKGKVNLEDTLFAGALVELLKDNIEPDCDTPLMAQHLYNQAKHDMVGFLQNSSHVKRLARLNIHKDIAFCLTPDQYNVLPILQNGLLKPFQR</sequence>
<dbReference type="PANTHER" id="PTHR37311:SF1">
    <property type="entry name" value="2-PHOSPHOSULFOLACTATE PHOSPHATASE-RELATED"/>
    <property type="match status" value="1"/>
</dbReference>
<evidence type="ECO:0000256" key="3">
    <source>
        <dbReference type="ARBA" id="ARBA00012953"/>
    </source>
</evidence>
<dbReference type="SUPFAM" id="SSF142823">
    <property type="entry name" value="ComB-like"/>
    <property type="match status" value="1"/>
</dbReference>
<comment type="catalytic activity">
    <reaction evidence="7 8">
        <text>(2R)-O-phospho-3-sulfolactate + H2O = (2R)-3-sulfolactate + phosphate</text>
        <dbReference type="Rhea" id="RHEA:23416"/>
        <dbReference type="ChEBI" id="CHEBI:15377"/>
        <dbReference type="ChEBI" id="CHEBI:15597"/>
        <dbReference type="ChEBI" id="CHEBI:43474"/>
        <dbReference type="ChEBI" id="CHEBI:58738"/>
        <dbReference type="EC" id="3.1.3.71"/>
    </reaction>
</comment>